<sequence>MLDKKIEQRINIKFLVKLKKTATETVYLLREAYGEDALSKSRVFEWHKRFSEGRENVEDDERSGRPVTMKTDENVERVRTLLRTDRRLGLRKIAEKLHMSKETVRQILTSDLYMQKVCASVTDK</sequence>
<keyword evidence="2" id="KW-1185">Reference proteome</keyword>
<evidence type="ECO:0000313" key="1">
    <source>
        <dbReference type="EMBL" id="GFG30570.1"/>
    </source>
</evidence>
<dbReference type="InterPro" id="IPR052709">
    <property type="entry name" value="Transposase-MT_Hybrid"/>
</dbReference>
<dbReference type="InParanoid" id="A0A6L2PGI0"/>
<dbReference type="OrthoDB" id="8189655at2759"/>
<dbReference type="AlphaFoldDB" id="A0A6L2PGI0"/>
<dbReference type="Pfam" id="PF13565">
    <property type="entry name" value="HTH_32"/>
    <property type="match status" value="1"/>
</dbReference>
<dbReference type="Gene3D" id="1.10.10.1450">
    <property type="match status" value="1"/>
</dbReference>
<organism evidence="1 2">
    <name type="scientific">Coptotermes formosanus</name>
    <name type="common">Formosan subterranean termite</name>
    <dbReference type="NCBI Taxonomy" id="36987"/>
    <lineage>
        <taxon>Eukaryota</taxon>
        <taxon>Metazoa</taxon>
        <taxon>Ecdysozoa</taxon>
        <taxon>Arthropoda</taxon>
        <taxon>Hexapoda</taxon>
        <taxon>Insecta</taxon>
        <taxon>Pterygota</taxon>
        <taxon>Neoptera</taxon>
        <taxon>Polyneoptera</taxon>
        <taxon>Dictyoptera</taxon>
        <taxon>Blattodea</taxon>
        <taxon>Blattoidea</taxon>
        <taxon>Termitoidae</taxon>
        <taxon>Rhinotermitidae</taxon>
        <taxon>Coptotermes</taxon>
    </lineage>
</organism>
<reference evidence="2" key="1">
    <citation type="submission" date="2020-01" db="EMBL/GenBank/DDBJ databases">
        <title>Draft genome sequence of the Termite Coptotermes fromosanus.</title>
        <authorList>
            <person name="Itakura S."/>
            <person name="Yosikawa Y."/>
            <person name="Umezawa K."/>
        </authorList>
    </citation>
    <scope>NUCLEOTIDE SEQUENCE [LARGE SCALE GENOMIC DNA]</scope>
</reference>
<dbReference type="PANTHER" id="PTHR46060">
    <property type="entry name" value="MARINER MOS1 TRANSPOSASE-LIKE PROTEIN"/>
    <property type="match status" value="1"/>
</dbReference>
<evidence type="ECO:0008006" key="3">
    <source>
        <dbReference type="Google" id="ProtNLM"/>
    </source>
</evidence>
<dbReference type="EMBL" id="BLKM01010564">
    <property type="protein sequence ID" value="GFG30570.1"/>
    <property type="molecule type" value="Genomic_DNA"/>
</dbReference>
<comment type="caution">
    <text evidence="1">The sequence shown here is derived from an EMBL/GenBank/DDBJ whole genome shotgun (WGS) entry which is preliminary data.</text>
</comment>
<dbReference type="Proteomes" id="UP000502823">
    <property type="component" value="Unassembled WGS sequence"/>
</dbReference>
<name>A0A6L2PGI0_COPFO</name>
<proteinExistence type="predicted"/>
<evidence type="ECO:0000313" key="2">
    <source>
        <dbReference type="Proteomes" id="UP000502823"/>
    </source>
</evidence>
<dbReference type="PANTHER" id="PTHR46060:SF3">
    <property type="entry name" value="PROTEIN GVQW3"/>
    <property type="match status" value="1"/>
</dbReference>
<accession>A0A6L2PGI0</accession>
<protein>
    <recommendedName>
        <fullName evidence="3">Mos1 transposase HTH domain-containing protein</fullName>
    </recommendedName>
</protein>
<gene>
    <name evidence="1" type="ORF">Cfor_10488</name>
</gene>